<feature type="transmembrane region" description="Helical" evidence="7">
    <location>
        <begin position="153"/>
        <end position="181"/>
    </location>
</feature>
<evidence type="ECO:0000313" key="9">
    <source>
        <dbReference type="Proteomes" id="UP000198615"/>
    </source>
</evidence>
<dbReference type="HAMAP" id="MF_00672">
    <property type="entry name" value="UPF0761"/>
    <property type="match status" value="1"/>
</dbReference>
<gene>
    <name evidence="8" type="ORF">SAMN05660686_02680</name>
</gene>
<feature type="transmembrane region" description="Helical" evidence="7">
    <location>
        <begin position="113"/>
        <end position="132"/>
    </location>
</feature>
<keyword evidence="3" id="KW-0997">Cell inner membrane</keyword>
<dbReference type="Proteomes" id="UP000198615">
    <property type="component" value="Unassembled WGS sequence"/>
</dbReference>
<protein>
    <recommendedName>
        <fullName evidence="7">UPF0761 membrane protein SAMN05660686_02680</fullName>
    </recommendedName>
</protein>
<comment type="similarity">
    <text evidence="7">Belongs to the UPF0761 family.</text>
</comment>
<dbReference type="Pfam" id="PF03631">
    <property type="entry name" value="Virul_fac_BrkB"/>
    <property type="match status" value="1"/>
</dbReference>
<feature type="transmembrane region" description="Helical" evidence="7">
    <location>
        <begin position="201"/>
        <end position="221"/>
    </location>
</feature>
<keyword evidence="9" id="KW-1185">Reference proteome</keyword>
<comment type="subcellular location">
    <subcellularLocation>
        <location evidence="1 7">Cell membrane</location>
        <topology evidence="1 7">Multi-pass membrane protein</topology>
    </subcellularLocation>
</comment>
<dbReference type="EMBL" id="FNBW01000007">
    <property type="protein sequence ID" value="SDF88451.1"/>
    <property type="molecule type" value="Genomic_DNA"/>
</dbReference>
<name>A0A8G2BIG5_9PROT</name>
<evidence type="ECO:0000256" key="2">
    <source>
        <dbReference type="ARBA" id="ARBA00022475"/>
    </source>
</evidence>
<dbReference type="NCBIfam" id="TIGR00765">
    <property type="entry name" value="yihY_not_rbn"/>
    <property type="match status" value="1"/>
</dbReference>
<feature type="transmembrane region" description="Helical" evidence="7">
    <location>
        <begin position="56"/>
        <end position="76"/>
    </location>
</feature>
<sequence>MESPDKKKSSSRLDRWKAHRATRIAVDVGNYAFYAVRRFYADQGAQAAGALTYTSLLALVPLLAIAFAIFSAFPVFEAIQDRFEAMLFENLVPEVGLEVRSYIADFTQNTTNLTAVGVVALGVSAVLLLATIEATFNRIWRVQRSRPLVSRLLIFWTMLTLGPLLLAVSFTLTTDIFVAIQRLAWEGAGVMPIDLTGKLGFFNRLFAALIQTGAFTVMFMLVPARQVRLRDALIGGAVSGIALELLKWGFRWYLSSFPTYQTIYGAVAVVPIFLIWLYMAWTIVLFGAVFAASFPEWWRSRVPGVTAALSPALRLEAAVALLAVISAKARTGGAVDAESLADALPLDARDSVIEDLRVTGYVAATDEDNYSLTRDLRHATVAELARDLGVTLGLMRKLEVNKMMTRVLDGRLGPVPSLLRELADAEDRLLGVSLADVIDQSIRDRASEWEAKGVITMLPRTDGSAPAE</sequence>
<keyword evidence="4 7" id="KW-0812">Transmembrane</keyword>
<accession>A0A8G2BIG5</accession>
<feature type="transmembrane region" description="Helical" evidence="7">
    <location>
        <begin position="233"/>
        <end position="250"/>
    </location>
</feature>
<organism evidence="8 9">
    <name type="scientific">Thalassobaculum litoreum DSM 18839</name>
    <dbReference type="NCBI Taxonomy" id="1123362"/>
    <lineage>
        <taxon>Bacteria</taxon>
        <taxon>Pseudomonadati</taxon>
        <taxon>Pseudomonadota</taxon>
        <taxon>Alphaproteobacteria</taxon>
        <taxon>Rhodospirillales</taxon>
        <taxon>Thalassobaculaceae</taxon>
        <taxon>Thalassobaculum</taxon>
    </lineage>
</organism>
<reference evidence="8 9" key="1">
    <citation type="submission" date="2016-10" db="EMBL/GenBank/DDBJ databases">
        <authorList>
            <person name="Varghese N."/>
            <person name="Submissions S."/>
        </authorList>
    </citation>
    <scope>NUCLEOTIDE SEQUENCE [LARGE SCALE GENOMIC DNA]</scope>
    <source>
        <strain evidence="8 9">DSM 18839</strain>
    </source>
</reference>
<dbReference type="InterPro" id="IPR023679">
    <property type="entry name" value="UPF0761_bac"/>
</dbReference>
<keyword evidence="2 7" id="KW-1003">Cell membrane</keyword>
<evidence type="ECO:0000256" key="4">
    <source>
        <dbReference type="ARBA" id="ARBA00022692"/>
    </source>
</evidence>
<dbReference type="AlphaFoldDB" id="A0A8G2BIG5"/>
<comment type="caution">
    <text evidence="8">The sequence shown here is derived from an EMBL/GenBank/DDBJ whole genome shotgun (WGS) entry which is preliminary data.</text>
</comment>
<dbReference type="PANTHER" id="PTHR30213:SF0">
    <property type="entry name" value="UPF0761 MEMBRANE PROTEIN YIHY"/>
    <property type="match status" value="1"/>
</dbReference>
<dbReference type="PANTHER" id="PTHR30213">
    <property type="entry name" value="INNER MEMBRANE PROTEIN YHJD"/>
    <property type="match status" value="1"/>
</dbReference>
<feature type="transmembrane region" description="Helical" evidence="7">
    <location>
        <begin position="262"/>
        <end position="291"/>
    </location>
</feature>
<evidence type="ECO:0000256" key="7">
    <source>
        <dbReference type="HAMAP-Rule" id="MF_00672"/>
    </source>
</evidence>
<dbReference type="InterPro" id="IPR017039">
    <property type="entry name" value="Virul_fac_BrkB"/>
</dbReference>
<evidence type="ECO:0000256" key="5">
    <source>
        <dbReference type="ARBA" id="ARBA00022989"/>
    </source>
</evidence>
<dbReference type="OrthoDB" id="8477159at2"/>
<keyword evidence="6 7" id="KW-0472">Membrane</keyword>
<dbReference type="RefSeq" id="WP_093150973.1">
    <property type="nucleotide sequence ID" value="NZ_FNBW01000007.1"/>
</dbReference>
<evidence type="ECO:0000256" key="6">
    <source>
        <dbReference type="ARBA" id="ARBA00023136"/>
    </source>
</evidence>
<evidence type="ECO:0000256" key="3">
    <source>
        <dbReference type="ARBA" id="ARBA00022519"/>
    </source>
</evidence>
<dbReference type="GO" id="GO:0005886">
    <property type="term" value="C:plasma membrane"/>
    <property type="evidence" value="ECO:0007669"/>
    <property type="project" value="UniProtKB-SubCell"/>
</dbReference>
<evidence type="ECO:0000256" key="1">
    <source>
        <dbReference type="ARBA" id="ARBA00004651"/>
    </source>
</evidence>
<keyword evidence="5 7" id="KW-1133">Transmembrane helix</keyword>
<evidence type="ECO:0000313" key="8">
    <source>
        <dbReference type="EMBL" id="SDF88451.1"/>
    </source>
</evidence>
<proteinExistence type="inferred from homology"/>